<reference evidence="3" key="1">
    <citation type="submission" date="2020-06" db="EMBL/GenBank/DDBJ databases">
        <title>Genomes of multiple members of Pneumocystis genus reveal paths to human pathogen Pneumocystis jirovecii.</title>
        <authorList>
            <person name="Cisse O.H."/>
            <person name="Ma L."/>
            <person name="Dekker J."/>
            <person name="Khil P."/>
            <person name="Jo J."/>
            <person name="Brenchley J."/>
            <person name="Blair R."/>
            <person name="Pahar B."/>
            <person name="Chabe M."/>
            <person name="Van Rompay K.A."/>
            <person name="Keesler R."/>
            <person name="Sukura A."/>
            <person name="Hirsch V."/>
            <person name="Kutty G."/>
            <person name="Liu Y."/>
            <person name="Peng L."/>
            <person name="Chen J."/>
            <person name="Song J."/>
            <person name="Weissenbacher-Lang C."/>
            <person name="Xu J."/>
            <person name="Upham N.S."/>
            <person name="Stajich J.E."/>
            <person name="Cuomo C.A."/>
            <person name="Cushion M.T."/>
            <person name="Kovacs J.A."/>
        </authorList>
    </citation>
    <scope>NUCLEOTIDE SEQUENCE</scope>
    <source>
        <strain evidence="3">2A</strain>
    </source>
</reference>
<keyword evidence="4" id="KW-1185">Reference proteome</keyword>
<dbReference type="InterPro" id="IPR051873">
    <property type="entry name" value="KNR4/SMI1_regulator"/>
</dbReference>
<dbReference type="GO" id="GO:0070880">
    <property type="term" value="P:fungal-type cell wall beta-glucan biosynthetic process"/>
    <property type="evidence" value="ECO:0007669"/>
    <property type="project" value="TreeGrafter"/>
</dbReference>
<name>A0A899FYI7_9ASCO</name>
<dbReference type="SMART" id="SM00860">
    <property type="entry name" value="SMI1_KNR4"/>
    <property type="match status" value="1"/>
</dbReference>
<dbReference type="PANTHER" id="PTHR47432">
    <property type="entry name" value="CELL WALL ASSEMBLY REGULATOR SMI1"/>
    <property type="match status" value="1"/>
</dbReference>
<dbReference type="InterPro" id="IPR009203">
    <property type="entry name" value="Knr4/Smi1"/>
</dbReference>
<dbReference type="Pfam" id="PF09346">
    <property type="entry name" value="SMI1_KNR4"/>
    <property type="match status" value="1"/>
</dbReference>
<dbReference type="PIRSF" id="PIRSF017023">
    <property type="entry name" value="KNR4"/>
    <property type="match status" value="1"/>
</dbReference>
<dbReference type="GO" id="GO:0043332">
    <property type="term" value="C:mating projection tip"/>
    <property type="evidence" value="ECO:0007669"/>
    <property type="project" value="TreeGrafter"/>
</dbReference>
<proteinExistence type="inferred from homology"/>
<evidence type="ECO:0000256" key="1">
    <source>
        <dbReference type="ARBA" id="ARBA00005303"/>
    </source>
</evidence>
<dbReference type="OrthoDB" id="2305498at2759"/>
<feature type="domain" description="Knr4/Smi1-like" evidence="2">
    <location>
        <begin position="158"/>
        <end position="310"/>
    </location>
</feature>
<evidence type="ECO:0000313" key="3">
    <source>
        <dbReference type="EMBL" id="QSL65354.1"/>
    </source>
</evidence>
<protein>
    <recommendedName>
        <fullName evidence="2">Knr4/Smi1-like domain-containing protein</fullName>
    </recommendedName>
</protein>
<dbReference type="Proteomes" id="UP000663699">
    <property type="component" value="Chromosome 6"/>
</dbReference>
<dbReference type="AlphaFoldDB" id="A0A899FYI7"/>
<dbReference type="InterPro" id="IPR037883">
    <property type="entry name" value="Knr4/Smi1-like_sf"/>
</dbReference>
<dbReference type="SUPFAM" id="SSF160631">
    <property type="entry name" value="SMI1/KNR4-like"/>
    <property type="match status" value="1"/>
</dbReference>
<accession>A0A899FYI7</accession>
<sequence>MPVISFLSSFWNSLTTNNRHAEPSSSRLPCRTPVGRDGLVKTDSLQSVISIGDNDVQWLRRYSSSSNHMSHHSNSQLPPLDAAYTHPVPYSNVHHWPGLRFAMTCTLNPPLYEQTDIVLQDYGTDGLLPPPPVSDSWRRIDRWAKIHYPELYDQLSYGATVADVNELEYELQCYLPKDVRESFFIHDGQERGGKPTGIVFGITLLDCEEVLEEYHLWKKVAINLTRIKESGTFLRQRGLFKRQGSYPKGSVRAVYAHPGWIPLGKDFQGNNIGVDLAPGPTGRWGQVILFGRDQDIKYVVAHSWASFLAMLADDLEEGNWTIDDTTGELFLGTSDKEHMSYFDILKHRLRKRHKEQSKSVLSMMNPNNISVTFNETPAIMNISNKNIKETYEYKDNLSMKFGNTTPPKNTLHLQDQSLIKNTLPTKVILATKDTNILKDNSHQDDNTIQEKHPLKENVLIVSPDIKQ</sequence>
<dbReference type="EMBL" id="CP054537">
    <property type="protein sequence ID" value="QSL65354.1"/>
    <property type="molecule type" value="Genomic_DNA"/>
</dbReference>
<comment type="similarity">
    <text evidence="1">Belongs to the KNR4/SMI1 family.</text>
</comment>
<dbReference type="InterPro" id="IPR018958">
    <property type="entry name" value="Knr4/Smi1-like_dom"/>
</dbReference>
<evidence type="ECO:0000259" key="2">
    <source>
        <dbReference type="SMART" id="SM00860"/>
    </source>
</evidence>
<gene>
    <name evidence="3" type="ORF">MERGE_002664</name>
</gene>
<evidence type="ECO:0000313" key="4">
    <source>
        <dbReference type="Proteomes" id="UP000663699"/>
    </source>
</evidence>
<organism evidence="3 4">
    <name type="scientific">Pneumocystis wakefieldiae</name>
    <dbReference type="NCBI Taxonomy" id="38082"/>
    <lineage>
        <taxon>Eukaryota</taxon>
        <taxon>Fungi</taxon>
        <taxon>Dikarya</taxon>
        <taxon>Ascomycota</taxon>
        <taxon>Taphrinomycotina</taxon>
        <taxon>Pneumocystomycetes</taxon>
        <taxon>Pneumocystaceae</taxon>
        <taxon>Pneumocystis</taxon>
    </lineage>
</organism>
<dbReference type="PANTHER" id="PTHR47432:SF1">
    <property type="entry name" value="CELL WALL ASSEMBLY REGULATOR SMI1"/>
    <property type="match status" value="1"/>
</dbReference>